<keyword evidence="6" id="KW-1185">Reference proteome</keyword>
<dbReference type="Proteomes" id="UP000287563">
    <property type="component" value="Unassembled WGS sequence"/>
</dbReference>
<evidence type="ECO:0000256" key="2">
    <source>
        <dbReference type="ARBA" id="ARBA00022801"/>
    </source>
</evidence>
<dbReference type="InterPro" id="IPR034154">
    <property type="entry name" value="TOPRIM_DnaG/twinkle"/>
</dbReference>
<dbReference type="PROSITE" id="PS51206">
    <property type="entry name" value="SF3_HELICASE_1"/>
    <property type="match status" value="1"/>
</dbReference>
<reference evidence="5 6" key="1">
    <citation type="submission" date="2018-11" db="EMBL/GenBank/DDBJ databases">
        <title>Photobacterium sp. BEI247 sp. nov., a marine bacterium isolated from Yongle Blue Hole in the South China Sea.</title>
        <authorList>
            <person name="Wang X."/>
        </authorList>
    </citation>
    <scope>NUCLEOTIDE SEQUENCE [LARGE SCALE GENOMIC DNA]</scope>
    <source>
        <strain evidence="6">BEI247</strain>
    </source>
</reference>
<name>A0A444JL45_9GAMM</name>
<evidence type="ECO:0000259" key="4">
    <source>
        <dbReference type="PROSITE" id="PS51206"/>
    </source>
</evidence>
<dbReference type="InterPro" id="IPR051620">
    <property type="entry name" value="ORF904-like_C"/>
</dbReference>
<feature type="domain" description="SF3 helicase" evidence="4">
    <location>
        <begin position="527"/>
        <end position="702"/>
    </location>
</feature>
<dbReference type="InterPro" id="IPR013237">
    <property type="entry name" value="Phage_T7_Gp4_N"/>
</dbReference>
<gene>
    <name evidence="5" type="ORF">EDI28_20315</name>
</gene>
<organism evidence="5 6">
    <name type="scientific">Photobacterium chitinilyticum</name>
    <dbReference type="NCBI Taxonomy" id="2485123"/>
    <lineage>
        <taxon>Bacteria</taxon>
        <taxon>Pseudomonadati</taxon>
        <taxon>Pseudomonadota</taxon>
        <taxon>Gammaproteobacteria</taxon>
        <taxon>Vibrionales</taxon>
        <taxon>Vibrionaceae</taxon>
        <taxon>Photobacterium</taxon>
    </lineage>
</organism>
<evidence type="ECO:0000313" key="6">
    <source>
        <dbReference type="Proteomes" id="UP000287563"/>
    </source>
</evidence>
<dbReference type="SMART" id="SM00778">
    <property type="entry name" value="Prim_Zn_Ribbon"/>
    <property type="match status" value="1"/>
</dbReference>
<dbReference type="EMBL" id="RJLM01000011">
    <property type="protein sequence ID" value="RWX53799.1"/>
    <property type="molecule type" value="Genomic_DNA"/>
</dbReference>
<dbReference type="OrthoDB" id="784829at2"/>
<dbReference type="InterPro" id="IPR006500">
    <property type="entry name" value="Helicase_put_C_phage/plasmid"/>
</dbReference>
<accession>A0A444JL45</accession>
<dbReference type="Gene3D" id="3.40.50.300">
    <property type="entry name" value="P-loop containing nucleotide triphosphate hydrolases"/>
    <property type="match status" value="1"/>
</dbReference>
<dbReference type="GO" id="GO:0004386">
    <property type="term" value="F:helicase activity"/>
    <property type="evidence" value="ECO:0007669"/>
    <property type="project" value="InterPro"/>
</dbReference>
<dbReference type="RefSeq" id="WP_128785685.1">
    <property type="nucleotide sequence ID" value="NZ_RJLM01000011.1"/>
</dbReference>
<dbReference type="CDD" id="cd01029">
    <property type="entry name" value="TOPRIM_primases"/>
    <property type="match status" value="1"/>
</dbReference>
<keyword evidence="1" id="KW-0547">Nucleotide-binding</keyword>
<dbReference type="AlphaFoldDB" id="A0A444JL45"/>
<sequence length="831" mass="92491">MTTTINPRNQVSAIAEMARGKWGYIHNALGIIVDEKGRHSACPVCGGKDRFRFDDLEGRGTSFCNQCPEQSRDGLALVRDYYGCDIKEAAQKVADTLNVTNDDHIPNTPFLGSQKEKLVNNFAPEFDLLPDADCNHPYLIKKQLANEGLKQTGDALIVPAYNADGVMAGLQRLFGNGDKPWFKGSQKRGAFLMLGDGGDLGIITEGWGTGRTIYEQTGMTTYVGFDAGNIKNIAPLVAAKHDYVFVASDNDKPGFKALSEAQAAAPHKAVLNLIPMEEGDVPESGGTDWSDIYLSGQPIKEIIEANIEAQISAYQQKNDSVETEIASQDGEPEYPDFDAAIKALKEDNRNEDAFNAAIGFVREANFMNVGYMRHQLKDVTKVDIAEIKAAVRELNTAEEPIPLTHGEMADKYIERFGDVRPIGEYGRLWLYGEQKGIWDDTALPQVGVDVAKLFKTEDRCKREPDYKAIASHSYNTVEEPGFFANAPKGIYTPSGFICVQNGALVKLPPSPEHHARFRLEIEPAFDHEPELLLGVLREAFDTTDVDGQIRQLRMLTGLSLLGLQAQIQRAIFLFGAGGSGKSLYLKILEALVPSEYRASVSPHEMDNDYKVASFAGKLLNLVPEIDKDKPVPSAAFKAITGGDTKSAREPYGKVFTFVPDAGCWFNGNFFLTTKDHSEGFWRRWAIIHFANSKPENERDPTLVDRIIDDELPVILGWAIMGVKDYLDNGLYLSATHYKCLNEWQREGDSVACWLNDDDNDIGNREANKAHQPLKVSHAYTIYHDWCRHNNRKPYSKQQFKAYMANHGHVASLNNGYSCYPSLYDDRPSLRF</sequence>
<dbReference type="InterPro" id="IPR045455">
    <property type="entry name" value="NrS-1_pol-like_helicase"/>
</dbReference>
<dbReference type="Pfam" id="PF19263">
    <property type="entry name" value="DUF5906"/>
    <property type="match status" value="1"/>
</dbReference>
<dbReference type="Pfam" id="PF08273">
    <property type="entry name" value="Zn_Ribbon_Prim"/>
    <property type="match status" value="1"/>
</dbReference>
<dbReference type="InterPro" id="IPR027417">
    <property type="entry name" value="P-loop_NTPase"/>
</dbReference>
<evidence type="ECO:0000313" key="5">
    <source>
        <dbReference type="EMBL" id="RWX53799.1"/>
    </source>
</evidence>
<dbReference type="PANTHER" id="PTHR35372">
    <property type="entry name" value="ATP BINDING PROTEIN-RELATED"/>
    <property type="match status" value="1"/>
</dbReference>
<proteinExistence type="predicted"/>
<dbReference type="InterPro" id="IPR014015">
    <property type="entry name" value="Helicase_SF3_DNA-vir"/>
</dbReference>
<dbReference type="SUPFAM" id="SSF52540">
    <property type="entry name" value="P-loop containing nucleoside triphosphate hydrolases"/>
    <property type="match status" value="1"/>
</dbReference>
<dbReference type="GO" id="GO:0005524">
    <property type="term" value="F:ATP binding"/>
    <property type="evidence" value="ECO:0007669"/>
    <property type="project" value="UniProtKB-KW"/>
</dbReference>
<keyword evidence="3" id="KW-0067">ATP-binding</keyword>
<protein>
    <recommendedName>
        <fullName evidence="4">SF3 helicase domain-containing protein</fullName>
    </recommendedName>
</protein>
<keyword evidence="2" id="KW-0378">Hydrolase</keyword>
<dbReference type="NCBIfam" id="TIGR01613">
    <property type="entry name" value="primase_Cterm"/>
    <property type="match status" value="1"/>
</dbReference>
<dbReference type="PANTHER" id="PTHR35372:SF2">
    <property type="entry name" value="SF3 HELICASE DOMAIN-CONTAINING PROTEIN"/>
    <property type="match status" value="1"/>
</dbReference>
<evidence type="ECO:0000256" key="1">
    <source>
        <dbReference type="ARBA" id="ARBA00022741"/>
    </source>
</evidence>
<dbReference type="GO" id="GO:0016787">
    <property type="term" value="F:hydrolase activity"/>
    <property type="evidence" value="ECO:0007669"/>
    <property type="project" value="UniProtKB-KW"/>
</dbReference>
<comment type="caution">
    <text evidence="5">The sequence shown here is derived from an EMBL/GenBank/DDBJ whole genome shotgun (WGS) entry which is preliminary data.</text>
</comment>
<evidence type="ECO:0000256" key="3">
    <source>
        <dbReference type="ARBA" id="ARBA00022840"/>
    </source>
</evidence>
<dbReference type="GO" id="GO:0008270">
    <property type="term" value="F:zinc ion binding"/>
    <property type="evidence" value="ECO:0007669"/>
    <property type="project" value="InterPro"/>
</dbReference>
<dbReference type="SUPFAM" id="SSF57783">
    <property type="entry name" value="Zinc beta-ribbon"/>
    <property type="match status" value="1"/>
</dbReference>